<evidence type="ECO:0000313" key="1">
    <source>
        <dbReference type="EMBL" id="KUG03362.1"/>
    </source>
</evidence>
<dbReference type="EMBL" id="LNQE01001883">
    <property type="protein sequence ID" value="KUG03362.1"/>
    <property type="molecule type" value="Genomic_DNA"/>
</dbReference>
<gene>
    <name evidence="1" type="ORF">ASZ90_019248</name>
</gene>
<comment type="caution">
    <text evidence="1">The sequence shown here is derived from an EMBL/GenBank/DDBJ whole genome shotgun (WGS) entry which is preliminary data.</text>
</comment>
<dbReference type="AlphaFoldDB" id="A0A0W8E437"/>
<accession>A0A0W8E437</accession>
<organism evidence="1">
    <name type="scientific">hydrocarbon metagenome</name>
    <dbReference type="NCBI Taxonomy" id="938273"/>
    <lineage>
        <taxon>unclassified sequences</taxon>
        <taxon>metagenomes</taxon>
        <taxon>ecological metagenomes</taxon>
    </lineage>
</organism>
<name>A0A0W8E437_9ZZZZ</name>
<protein>
    <submittedName>
        <fullName evidence="1">Uncharacterized protein</fullName>
    </submittedName>
</protein>
<proteinExistence type="predicted"/>
<sequence length="39" mass="4282">MLIVLKYALSVNIIFPQTDTEILKAPNRQGVNSVGLVLL</sequence>
<reference evidence="1" key="1">
    <citation type="journal article" date="2015" name="Proc. Natl. Acad. Sci. U.S.A.">
        <title>Networks of energetic and metabolic interactions define dynamics in microbial communities.</title>
        <authorList>
            <person name="Embree M."/>
            <person name="Liu J.K."/>
            <person name="Al-Bassam M.M."/>
            <person name="Zengler K."/>
        </authorList>
    </citation>
    <scope>NUCLEOTIDE SEQUENCE</scope>
</reference>